<keyword evidence="8" id="KW-0479">Metal-binding</keyword>
<evidence type="ECO:0000256" key="1">
    <source>
        <dbReference type="ARBA" id="ARBA00022491"/>
    </source>
</evidence>
<dbReference type="PROSITE" id="PS51161">
    <property type="entry name" value="ATP_CONE"/>
    <property type="match status" value="1"/>
</dbReference>
<dbReference type="HAMAP" id="MF_00440">
    <property type="entry name" value="NrdR"/>
    <property type="match status" value="1"/>
</dbReference>
<dbReference type="PANTHER" id="PTHR30455:SF2">
    <property type="entry name" value="TRANSCRIPTIONAL REPRESSOR NRDR"/>
    <property type="match status" value="1"/>
</dbReference>
<dbReference type="OrthoDB" id="9807461at2"/>
<dbReference type="GO" id="GO:0005524">
    <property type="term" value="F:ATP binding"/>
    <property type="evidence" value="ECO:0007669"/>
    <property type="project" value="UniProtKB-UniRule"/>
</dbReference>
<dbReference type="Proteomes" id="UP000322214">
    <property type="component" value="Chromosome"/>
</dbReference>
<dbReference type="GO" id="GO:0045892">
    <property type="term" value="P:negative regulation of DNA-templated transcription"/>
    <property type="evidence" value="ECO:0007669"/>
    <property type="project" value="UniProtKB-UniRule"/>
</dbReference>
<evidence type="ECO:0000256" key="7">
    <source>
        <dbReference type="ARBA" id="ARBA00023163"/>
    </source>
</evidence>
<evidence type="ECO:0000256" key="2">
    <source>
        <dbReference type="ARBA" id="ARBA00022741"/>
    </source>
</evidence>
<keyword evidence="5 8" id="KW-0805">Transcription regulation</keyword>
<keyword evidence="11" id="KW-1185">Reference proteome</keyword>
<feature type="zinc finger region" evidence="8">
    <location>
        <begin position="3"/>
        <end position="34"/>
    </location>
</feature>
<dbReference type="InterPro" id="IPR055173">
    <property type="entry name" value="NrdR-like_N"/>
</dbReference>
<comment type="similarity">
    <text evidence="8">Belongs to the NrdR family.</text>
</comment>
<dbReference type="GO" id="GO:0008270">
    <property type="term" value="F:zinc ion binding"/>
    <property type="evidence" value="ECO:0007669"/>
    <property type="project" value="UniProtKB-UniRule"/>
</dbReference>
<sequence length="168" mass="19420">MKCPYCQTDNDKVIDSRSGESGFAIRRRRHCLSCDKRFTTYERVAELDIRVVKKDDSREIFQPEKIRSGIERACWKRPIPTAEVARVIAEVIENVQQCGNGEIESQEIGSMIMDQLIELDDVAYIRFASVYRQFKNINDFVQGVQPILKRNEIELHQATKVTAQGKPR</sequence>
<evidence type="ECO:0000313" key="10">
    <source>
        <dbReference type="EMBL" id="QEG22581.1"/>
    </source>
</evidence>
<keyword evidence="7 8" id="KW-0804">Transcription</keyword>
<gene>
    <name evidence="8 10" type="primary">nrdR</name>
    <name evidence="10" type="ORF">MFFC18_24640</name>
</gene>
<dbReference type="GO" id="GO:0003677">
    <property type="term" value="F:DNA binding"/>
    <property type="evidence" value="ECO:0007669"/>
    <property type="project" value="UniProtKB-KW"/>
</dbReference>
<dbReference type="KEGG" id="mff:MFFC18_24640"/>
<dbReference type="Pfam" id="PF22811">
    <property type="entry name" value="Zn_ribbon_NrdR"/>
    <property type="match status" value="1"/>
</dbReference>
<keyword evidence="2 8" id="KW-0547">Nucleotide-binding</keyword>
<keyword evidence="6 8" id="KW-0238">DNA-binding</keyword>
<dbReference type="RefSeq" id="WP_075086407.1">
    <property type="nucleotide sequence ID" value="NZ_CP042912.1"/>
</dbReference>
<dbReference type="PANTHER" id="PTHR30455">
    <property type="entry name" value="TRANSCRIPTIONAL REPRESSOR NRDR"/>
    <property type="match status" value="1"/>
</dbReference>
<dbReference type="InterPro" id="IPR005144">
    <property type="entry name" value="ATP-cone_dom"/>
</dbReference>
<comment type="function">
    <text evidence="8">Negatively regulates transcription of bacterial ribonucleotide reductase nrd genes and operons by binding to NrdR-boxes.</text>
</comment>
<evidence type="ECO:0000313" key="11">
    <source>
        <dbReference type="Proteomes" id="UP000322214"/>
    </source>
</evidence>
<keyword evidence="8" id="KW-0862">Zinc</keyword>
<keyword evidence="3 8" id="KW-0863">Zinc-finger</keyword>
<name>A0A5B9PIJ9_9BACT</name>
<feature type="domain" description="ATP-cone" evidence="9">
    <location>
        <begin position="49"/>
        <end position="139"/>
    </location>
</feature>
<proteinExistence type="inferred from homology"/>
<evidence type="ECO:0000256" key="8">
    <source>
        <dbReference type="HAMAP-Rule" id="MF_00440"/>
    </source>
</evidence>
<evidence type="ECO:0000256" key="3">
    <source>
        <dbReference type="ARBA" id="ARBA00022771"/>
    </source>
</evidence>
<dbReference type="AlphaFoldDB" id="A0A5B9PIJ9"/>
<evidence type="ECO:0000259" key="9">
    <source>
        <dbReference type="PROSITE" id="PS51161"/>
    </source>
</evidence>
<dbReference type="NCBIfam" id="TIGR00244">
    <property type="entry name" value="transcriptional regulator NrdR"/>
    <property type="match status" value="1"/>
</dbReference>
<evidence type="ECO:0000256" key="5">
    <source>
        <dbReference type="ARBA" id="ARBA00023015"/>
    </source>
</evidence>
<evidence type="ECO:0000256" key="6">
    <source>
        <dbReference type="ARBA" id="ARBA00023125"/>
    </source>
</evidence>
<protein>
    <recommendedName>
        <fullName evidence="8">Transcriptional repressor NrdR</fullName>
    </recommendedName>
</protein>
<keyword evidence="4 8" id="KW-0067">ATP-binding</keyword>
<dbReference type="EMBL" id="CP042912">
    <property type="protein sequence ID" value="QEG22581.1"/>
    <property type="molecule type" value="Genomic_DNA"/>
</dbReference>
<dbReference type="InterPro" id="IPR003796">
    <property type="entry name" value="RNR_NrdR-like"/>
</dbReference>
<evidence type="ECO:0000256" key="4">
    <source>
        <dbReference type="ARBA" id="ARBA00022840"/>
    </source>
</evidence>
<dbReference type="Pfam" id="PF03477">
    <property type="entry name" value="ATP-cone"/>
    <property type="match status" value="1"/>
</dbReference>
<reference evidence="10 11" key="1">
    <citation type="submission" date="2019-08" db="EMBL/GenBank/DDBJ databases">
        <title>Deep-cultivation of Planctomycetes and their phenomic and genomic characterization uncovers novel biology.</title>
        <authorList>
            <person name="Wiegand S."/>
            <person name="Jogler M."/>
            <person name="Boedeker C."/>
            <person name="Pinto D."/>
            <person name="Vollmers J."/>
            <person name="Rivas-Marin E."/>
            <person name="Kohn T."/>
            <person name="Peeters S.H."/>
            <person name="Heuer A."/>
            <person name="Rast P."/>
            <person name="Oberbeckmann S."/>
            <person name="Bunk B."/>
            <person name="Jeske O."/>
            <person name="Meyerdierks A."/>
            <person name="Storesund J.E."/>
            <person name="Kallscheuer N."/>
            <person name="Luecker S."/>
            <person name="Lage O.M."/>
            <person name="Pohl T."/>
            <person name="Merkel B.J."/>
            <person name="Hornburger P."/>
            <person name="Mueller R.-W."/>
            <person name="Bruemmer F."/>
            <person name="Labrenz M."/>
            <person name="Spormann A.M."/>
            <person name="Op den Camp H."/>
            <person name="Overmann J."/>
            <person name="Amann R."/>
            <person name="Jetten M.S.M."/>
            <person name="Mascher T."/>
            <person name="Medema M.H."/>
            <person name="Devos D.P."/>
            <person name="Kaster A.-K."/>
            <person name="Ovreas L."/>
            <person name="Rohde M."/>
            <person name="Galperin M.Y."/>
            <person name="Jogler C."/>
        </authorList>
    </citation>
    <scope>NUCLEOTIDE SEQUENCE [LARGE SCALE GENOMIC DNA]</scope>
    <source>
        <strain evidence="10 11">FC18</strain>
    </source>
</reference>
<organism evidence="10 11">
    <name type="scientific">Mariniblastus fucicola</name>
    <dbReference type="NCBI Taxonomy" id="980251"/>
    <lineage>
        <taxon>Bacteria</taxon>
        <taxon>Pseudomonadati</taxon>
        <taxon>Planctomycetota</taxon>
        <taxon>Planctomycetia</taxon>
        <taxon>Pirellulales</taxon>
        <taxon>Pirellulaceae</taxon>
        <taxon>Mariniblastus</taxon>
    </lineage>
</organism>
<comment type="cofactor">
    <cofactor evidence="8">
        <name>Zn(2+)</name>
        <dbReference type="ChEBI" id="CHEBI:29105"/>
    </cofactor>
    <text evidence="8">Binds 1 zinc ion.</text>
</comment>
<accession>A0A5B9PIJ9</accession>
<dbReference type="STRING" id="980251.GCA_001642875_04731"/>
<keyword evidence="1 8" id="KW-0678">Repressor</keyword>